<proteinExistence type="predicted"/>
<sequence length="330" mass="36972">MLATRQRKAVFAYLLMIPACLWLYGCDVLEPDVDPDNPQVQIIDKELYVTPNGSGYIDLYSMVKTQGTVRLDIVSQPRRGNLTEMGKGLFQYTAGTDFRKGTDAFTFQIYSKNNTLLKEDSVVIVVEPDTTHFPQGFYPQDDIAYNIVSEITIDVLANDVLGANRSQVGIEIYRPGPDFPPHAGVATVTSGNMIWYSPRGAVNGYDSIFYKVFSLADPSKFGIAKVLIAPAPSCWFQLVDDDFVFGTDTLRSDTVWLNVFQNDELCSTPVRDYQFEILDDGSAGTAFYDSAGGLGYRLPEQTYMVIDSVRYRMCYRQQCQTAKARIKLKS</sequence>
<protein>
    <submittedName>
        <fullName evidence="1">Uncharacterized protein</fullName>
    </submittedName>
</protein>
<evidence type="ECO:0000313" key="2">
    <source>
        <dbReference type="Proteomes" id="UP001319200"/>
    </source>
</evidence>
<accession>A0AAP2DML3</accession>
<dbReference type="Proteomes" id="UP001319200">
    <property type="component" value="Unassembled WGS sequence"/>
</dbReference>
<dbReference type="AlphaFoldDB" id="A0AAP2DML3"/>
<comment type="caution">
    <text evidence="1">The sequence shown here is derived from an EMBL/GenBank/DDBJ whole genome shotgun (WGS) entry which is preliminary data.</text>
</comment>
<keyword evidence="2" id="KW-1185">Reference proteome</keyword>
<dbReference type="PROSITE" id="PS51257">
    <property type="entry name" value="PROKAR_LIPOPROTEIN"/>
    <property type="match status" value="1"/>
</dbReference>
<evidence type="ECO:0000313" key="1">
    <source>
        <dbReference type="EMBL" id="MBT1699151.1"/>
    </source>
</evidence>
<name>A0AAP2DML3_9BACT</name>
<organism evidence="1 2">
    <name type="scientific">Chryseosolibacter histidini</name>
    <dbReference type="NCBI Taxonomy" id="2782349"/>
    <lineage>
        <taxon>Bacteria</taxon>
        <taxon>Pseudomonadati</taxon>
        <taxon>Bacteroidota</taxon>
        <taxon>Cytophagia</taxon>
        <taxon>Cytophagales</taxon>
        <taxon>Chryseotaleaceae</taxon>
        <taxon>Chryseosolibacter</taxon>
    </lineage>
</organism>
<gene>
    <name evidence="1" type="ORF">KK083_19805</name>
</gene>
<dbReference type="RefSeq" id="WP_254166726.1">
    <property type="nucleotide sequence ID" value="NZ_JAHESF010000021.1"/>
</dbReference>
<dbReference type="EMBL" id="JAHESF010000021">
    <property type="protein sequence ID" value="MBT1699151.1"/>
    <property type="molecule type" value="Genomic_DNA"/>
</dbReference>
<reference evidence="1 2" key="1">
    <citation type="submission" date="2021-05" db="EMBL/GenBank/DDBJ databases">
        <title>A Polyphasic approach of four new species of the genus Ohtaekwangia: Ohtaekwangia histidinii sp. nov., Ohtaekwangia cretensis sp. nov., Ohtaekwangia indiensis sp. nov., Ohtaekwangia reichenbachii sp. nov. from diverse environment.</title>
        <authorList>
            <person name="Octaviana S."/>
        </authorList>
    </citation>
    <scope>NUCLEOTIDE SEQUENCE [LARGE SCALE GENOMIC DNA]</scope>
    <source>
        <strain evidence="1 2">PWU4</strain>
    </source>
</reference>